<accession>A0A1B8GB09</accession>
<dbReference type="InterPro" id="IPR036514">
    <property type="entry name" value="SGNH_hydro_sf"/>
</dbReference>
<dbReference type="InterPro" id="IPR035971">
    <property type="entry name" value="CBD_sf"/>
</dbReference>
<feature type="domain" description="CBM1" evidence="3">
    <location>
        <begin position="16"/>
        <end position="52"/>
    </location>
</feature>
<keyword evidence="5" id="KW-1185">Reference proteome</keyword>
<evidence type="ECO:0000256" key="1">
    <source>
        <dbReference type="ARBA" id="ARBA00022729"/>
    </source>
</evidence>
<name>A0A1B8GB09_9PEZI</name>
<dbReference type="GO" id="GO:0052689">
    <property type="term" value="F:carboxylic ester hydrolase activity"/>
    <property type="evidence" value="ECO:0007669"/>
    <property type="project" value="InterPro"/>
</dbReference>
<dbReference type="InterPro" id="IPR040794">
    <property type="entry name" value="CE2_N"/>
</dbReference>
<feature type="chain" id="PRO_5008608391" description="CBM1 domain-containing protein" evidence="2">
    <location>
        <begin position="17"/>
        <end position="403"/>
    </location>
</feature>
<gene>
    <name evidence="4" type="ORF">VE01_08599</name>
</gene>
<dbReference type="Pfam" id="PF00734">
    <property type="entry name" value="CBM_1"/>
    <property type="match status" value="1"/>
</dbReference>
<dbReference type="PROSITE" id="PS00562">
    <property type="entry name" value="CBM1_1"/>
    <property type="match status" value="1"/>
</dbReference>
<dbReference type="GeneID" id="28841985"/>
<protein>
    <recommendedName>
        <fullName evidence="3">CBM1 domain-containing protein</fullName>
    </recommendedName>
</protein>
<sequence length="403" mass="41251">MKSSFPVLALAGVAAAQVPIWGQCGGIGFSGSTVCVSGNTCVFVNDWYSQCQVGGGSVAVPTTTATAPGTTPTGGSTGAFRFLGRVNPATKELTWPGTGISFTFTGSSASIQLTSVTGTNSVDLIIDGGKPTVISNVAGTSISTPAGLSNGKHVVVLRKRSESLYGTIVIGGVTTDGTIGADVAPTRRIEIIGDSISVGYGLDGTNPCTNTAAVENNPKTYGALAAEQLGADYSVVAWSGKGLTRNIGNDDAIIMPILYTRYGANDADNSYTFPAASAPDAIVINLGTNDFNYLGSRDPINAATFTAGMVGFVKNIRTHYPNANYFLMTSPMLSDGYPTAADAQHTTLSNAVKAAITQLGGKVQLVDWPTQGSDVGCDYHPNAATNAAEAPVLAAAIKAALKW</sequence>
<organism evidence="4 5">
    <name type="scientific">Pseudogymnoascus verrucosus</name>
    <dbReference type="NCBI Taxonomy" id="342668"/>
    <lineage>
        <taxon>Eukaryota</taxon>
        <taxon>Fungi</taxon>
        <taxon>Dikarya</taxon>
        <taxon>Ascomycota</taxon>
        <taxon>Pezizomycotina</taxon>
        <taxon>Leotiomycetes</taxon>
        <taxon>Thelebolales</taxon>
        <taxon>Thelebolaceae</taxon>
        <taxon>Pseudogymnoascus</taxon>
    </lineage>
</organism>
<dbReference type="OrthoDB" id="426133at2759"/>
<proteinExistence type="predicted"/>
<evidence type="ECO:0000256" key="2">
    <source>
        <dbReference type="SAM" id="SignalP"/>
    </source>
</evidence>
<evidence type="ECO:0000313" key="5">
    <source>
        <dbReference type="Proteomes" id="UP000091956"/>
    </source>
</evidence>
<dbReference type="RefSeq" id="XP_018126756.1">
    <property type="nucleotide sequence ID" value="XM_018278020.2"/>
</dbReference>
<dbReference type="Pfam" id="PF17996">
    <property type="entry name" value="CE2_N"/>
    <property type="match status" value="1"/>
</dbReference>
<dbReference type="InterPro" id="IPR052762">
    <property type="entry name" value="PCW_deacetylase/CE"/>
</dbReference>
<dbReference type="SMART" id="SM00236">
    <property type="entry name" value="fCBD"/>
    <property type="match status" value="1"/>
</dbReference>
<dbReference type="PANTHER" id="PTHR37834:SF2">
    <property type="entry name" value="ESTERASE, SGNH HYDROLASE-TYPE"/>
    <property type="match status" value="1"/>
</dbReference>
<reference evidence="5" key="2">
    <citation type="journal article" date="2018" name="Nat. Commun.">
        <title>Extreme sensitivity to ultraviolet light in the fungal pathogen causing white-nose syndrome of bats.</title>
        <authorList>
            <person name="Palmer J.M."/>
            <person name="Drees K.P."/>
            <person name="Foster J.T."/>
            <person name="Lindner D.L."/>
        </authorList>
    </citation>
    <scope>NUCLEOTIDE SEQUENCE [LARGE SCALE GENOMIC DNA]</scope>
    <source>
        <strain evidence="5">UAMH 10579</strain>
    </source>
</reference>
<dbReference type="CDD" id="cd01831">
    <property type="entry name" value="Endoglucanase_E_like"/>
    <property type="match status" value="1"/>
</dbReference>
<dbReference type="PANTHER" id="PTHR37834">
    <property type="entry name" value="GDSL-LIKE LIPASE/ACYLHYDROLASE DOMAIN PROTEIN (AFU_ORTHOLOGUE AFUA_2G00620)"/>
    <property type="match status" value="1"/>
</dbReference>
<dbReference type="SUPFAM" id="SSF57180">
    <property type="entry name" value="Cellulose-binding domain"/>
    <property type="match status" value="1"/>
</dbReference>
<evidence type="ECO:0000259" key="3">
    <source>
        <dbReference type="PROSITE" id="PS51164"/>
    </source>
</evidence>
<dbReference type="GO" id="GO:0005975">
    <property type="term" value="P:carbohydrate metabolic process"/>
    <property type="evidence" value="ECO:0007669"/>
    <property type="project" value="InterPro"/>
</dbReference>
<dbReference type="PROSITE" id="PS51164">
    <property type="entry name" value="CBM1_2"/>
    <property type="match status" value="1"/>
</dbReference>
<dbReference type="InterPro" id="IPR013830">
    <property type="entry name" value="SGNH_hydro"/>
</dbReference>
<dbReference type="AlphaFoldDB" id="A0A1B8GB09"/>
<feature type="signal peptide" evidence="2">
    <location>
        <begin position="1"/>
        <end position="16"/>
    </location>
</feature>
<dbReference type="Pfam" id="PF13472">
    <property type="entry name" value="Lipase_GDSL_2"/>
    <property type="match status" value="1"/>
</dbReference>
<dbReference type="SUPFAM" id="SSF52266">
    <property type="entry name" value="SGNH hydrolase"/>
    <property type="match status" value="1"/>
</dbReference>
<keyword evidence="1 2" id="KW-0732">Signal</keyword>
<dbReference type="Gene3D" id="2.60.120.260">
    <property type="entry name" value="Galactose-binding domain-like"/>
    <property type="match status" value="1"/>
</dbReference>
<dbReference type="STRING" id="342668.A0A1B8GB09"/>
<dbReference type="Proteomes" id="UP000091956">
    <property type="component" value="Unassembled WGS sequence"/>
</dbReference>
<dbReference type="InterPro" id="IPR000254">
    <property type="entry name" value="CBD"/>
</dbReference>
<dbReference type="Gene3D" id="3.40.50.1110">
    <property type="entry name" value="SGNH hydrolase"/>
    <property type="match status" value="1"/>
</dbReference>
<reference evidence="4 5" key="1">
    <citation type="submission" date="2016-03" db="EMBL/GenBank/DDBJ databases">
        <title>Comparative genomics of Pseudogymnoascus destructans, the fungus causing white-nose syndrome of bats.</title>
        <authorList>
            <person name="Palmer J.M."/>
            <person name="Drees K.P."/>
            <person name="Foster J.T."/>
            <person name="Lindner D.L."/>
        </authorList>
    </citation>
    <scope>NUCLEOTIDE SEQUENCE [LARGE SCALE GENOMIC DNA]</scope>
    <source>
        <strain evidence="4 5">UAMH 10579</strain>
    </source>
</reference>
<dbReference type="InterPro" id="IPR037461">
    <property type="entry name" value="CtCE2-like_dom"/>
</dbReference>
<evidence type="ECO:0000313" key="4">
    <source>
        <dbReference type="EMBL" id="OBT93023.1"/>
    </source>
</evidence>
<dbReference type="GO" id="GO:0030248">
    <property type="term" value="F:cellulose binding"/>
    <property type="evidence" value="ECO:0007669"/>
    <property type="project" value="InterPro"/>
</dbReference>
<dbReference type="GO" id="GO:0005576">
    <property type="term" value="C:extracellular region"/>
    <property type="evidence" value="ECO:0007669"/>
    <property type="project" value="InterPro"/>
</dbReference>
<dbReference type="EMBL" id="KV460259">
    <property type="protein sequence ID" value="OBT93023.1"/>
    <property type="molecule type" value="Genomic_DNA"/>
</dbReference>